<dbReference type="PROSITE" id="PS50158">
    <property type="entry name" value="ZF_CCHC"/>
    <property type="match status" value="1"/>
</dbReference>
<protein>
    <recommendedName>
        <fullName evidence="3">CCHC-type domain-containing protein</fullName>
    </recommendedName>
</protein>
<dbReference type="PANTHER" id="PTHR45823:SF1">
    <property type="entry name" value="T-SNARE COILED-COIL HOMOLOGY DOMAIN-CONTAINING PROTEIN"/>
    <property type="match status" value="1"/>
</dbReference>
<evidence type="ECO:0000259" key="3">
    <source>
        <dbReference type="PROSITE" id="PS50158"/>
    </source>
</evidence>
<proteinExistence type="predicted"/>
<dbReference type="GO" id="GO:0008270">
    <property type="term" value="F:zinc ion binding"/>
    <property type="evidence" value="ECO:0007669"/>
    <property type="project" value="UniProtKB-KW"/>
</dbReference>
<dbReference type="AlphaFoldDB" id="A0A151IWV6"/>
<keyword evidence="5" id="KW-1185">Reference proteome</keyword>
<dbReference type="SUPFAM" id="SSF57756">
    <property type="entry name" value="Retrovirus zinc finger-like domains"/>
    <property type="match status" value="1"/>
</dbReference>
<dbReference type="Proteomes" id="UP000078492">
    <property type="component" value="Unassembled WGS sequence"/>
</dbReference>
<evidence type="ECO:0000313" key="5">
    <source>
        <dbReference type="Proteomes" id="UP000078492"/>
    </source>
</evidence>
<reference evidence="4 5" key="1">
    <citation type="submission" date="2015-09" db="EMBL/GenBank/DDBJ databases">
        <title>Trachymyrmex cornetzi WGS genome.</title>
        <authorList>
            <person name="Nygaard S."/>
            <person name="Hu H."/>
            <person name="Boomsma J."/>
            <person name="Zhang G."/>
        </authorList>
    </citation>
    <scope>NUCLEOTIDE SEQUENCE [LARGE SCALE GENOMIC DNA]</scope>
    <source>
        <strain evidence="4">Tcor2-1</strain>
        <tissue evidence="4">Whole body</tissue>
    </source>
</reference>
<organism evidence="4 5">
    <name type="scientific">Trachymyrmex cornetzi</name>
    <dbReference type="NCBI Taxonomy" id="471704"/>
    <lineage>
        <taxon>Eukaryota</taxon>
        <taxon>Metazoa</taxon>
        <taxon>Ecdysozoa</taxon>
        <taxon>Arthropoda</taxon>
        <taxon>Hexapoda</taxon>
        <taxon>Insecta</taxon>
        <taxon>Pterygota</taxon>
        <taxon>Neoptera</taxon>
        <taxon>Endopterygota</taxon>
        <taxon>Hymenoptera</taxon>
        <taxon>Apocrita</taxon>
        <taxon>Aculeata</taxon>
        <taxon>Formicoidea</taxon>
        <taxon>Formicidae</taxon>
        <taxon>Myrmicinae</taxon>
        <taxon>Trachymyrmex</taxon>
    </lineage>
</organism>
<dbReference type="Gene3D" id="4.10.60.10">
    <property type="entry name" value="Zinc finger, CCHC-type"/>
    <property type="match status" value="1"/>
</dbReference>
<keyword evidence="1" id="KW-0863">Zinc-finger</keyword>
<feature type="compositionally biased region" description="Basic and acidic residues" evidence="2">
    <location>
        <begin position="127"/>
        <end position="141"/>
    </location>
</feature>
<keyword evidence="1" id="KW-0862">Zinc</keyword>
<dbReference type="PANTHER" id="PTHR45823">
    <property type="entry name" value="T-SNARE COILED-COIL HOMOLOGY DOMAIN-CONTAINING PROTEIN"/>
    <property type="match status" value="1"/>
</dbReference>
<dbReference type="GO" id="GO:0003676">
    <property type="term" value="F:nucleic acid binding"/>
    <property type="evidence" value="ECO:0007669"/>
    <property type="project" value="InterPro"/>
</dbReference>
<accession>A0A151IWV6</accession>
<evidence type="ECO:0000256" key="2">
    <source>
        <dbReference type="SAM" id="MobiDB-lite"/>
    </source>
</evidence>
<dbReference type="EMBL" id="KQ980852">
    <property type="protein sequence ID" value="KYN12187.1"/>
    <property type="molecule type" value="Genomic_DNA"/>
</dbReference>
<feature type="domain" description="CCHC-type" evidence="3">
    <location>
        <begin position="167"/>
        <end position="181"/>
    </location>
</feature>
<dbReference type="InterPro" id="IPR036875">
    <property type="entry name" value="Znf_CCHC_sf"/>
</dbReference>
<feature type="region of interest" description="Disordered" evidence="2">
    <location>
        <begin position="127"/>
        <end position="147"/>
    </location>
</feature>
<dbReference type="SMART" id="SM00343">
    <property type="entry name" value="ZnF_C2HC"/>
    <property type="match status" value="1"/>
</dbReference>
<dbReference type="InterPro" id="IPR001878">
    <property type="entry name" value="Znf_CCHC"/>
</dbReference>
<gene>
    <name evidence="4" type="ORF">ALC57_15638</name>
</gene>
<keyword evidence="1" id="KW-0479">Metal-binding</keyword>
<evidence type="ECO:0000256" key="1">
    <source>
        <dbReference type="PROSITE-ProRule" id="PRU00047"/>
    </source>
</evidence>
<name>A0A151IWV6_9HYME</name>
<sequence length="188" mass="21761">MQNLESLQFEELKSKLELRFGETHSLQNYYSQFINRKQRFGENIASLGSDIERLSQLAYPECPDTVRDKIACAQFVSALSDGFVKRTLQMEGKTSLREAIERGKAIKLIQENYFQYKKKSNLNFGRKQESQIEKNNGESEGNKFNGKRFKKLPVNQNFEGRKNNKECWECGKEGHFRSECPGKAGNKE</sequence>
<dbReference type="Pfam" id="PF00098">
    <property type="entry name" value="zf-CCHC"/>
    <property type="match status" value="1"/>
</dbReference>
<dbReference type="STRING" id="471704.A0A151IWV6"/>
<evidence type="ECO:0000313" key="4">
    <source>
        <dbReference type="EMBL" id="KYN12187.1"/>
    </source>
</evidence>